<dbReference type="Proteomes" id="UP001430953">
    <property type="component" value="Unassembled WGS sequence"/>
</dbReference>
<protein>
    <recommendedName>
        <fullName evidence="4">Secreted protein</fullName>
    </recommendedName>
</protein>
<feature type="signal peptide" evidence="1">
    <location>
        <begin position="1"/>
        <end position="26"/>
    </location>
</feature>
<feature type="chain" id="PRO_5043721850" description="Secreted protein" evidence="1">
    <location>
        <begin position="27"/>
        <end position="120"/>
    </location>
</feature>
<reference evidence="2 3" key="1">
    <citation type="submission" date="2023-03" db="EMBL/GenBank/DDBJ databases">
        <title>High recombination rates correlate with genetic variation in Cardiocondyla obscurior ants.</title>
        <authorList>
            <person name="Errbii M."/>
        </authorList>
    </citation>
    <scope>NUCLEOTIDE SEQUENCE [LARGE SCALE GENOMIC DNA]</scope>
    <source>
        <strain evidence="2">Alpha-2009</strain>
        <tissue evidence="2">Whole body</tissue>
    </source>
</reference>
<name>A0AAW2GY95_9HYME</name>
<proteinExistence type="predicted"/>
<evidence type="ECO:0008006" key="4">
    <source>
        <dbReference type="Google" id="ProtNLM"/>
    </source>
</evidence>
<evidence type="ECO:0000256" key="1">
    <source>
        <dbReference type="SAM" id="SignalP"/>
    </source>
</evidence>
<gene>
    <name evidence="2" type="ORF">PUN28_000196</name>
</gene>
<accession>A0AAW2GY95</accession>
<sequence length="120" mass="14176">MLPCRSFCLYIATSLVLFHIAKLKAATNPGNSTDRQYYLIIFDRASSSSYYTTNDTTSDRPRIDWRHFFIPFPTSFRSLSPPRFRHVFFFFFRECIYQIFPSQTNIRRGRFAFGAQTSDL</sequence>
<organism evidence="2 3">
    <name type="scientific">Cardiocondyla obscurior</name>
    <dbReference type="NCBI Taxonomy" id="286306"/>
    <lineage>
        <taxon>Eukaryota</taxon>
        <taxon>Metazoa</taxon>
        <taxon>Ecdysozoa</taxon>
        <taxon>Arthropoda</taxon>
        <taxon>Hexapoda</taxon>
        <taxon>Insecta</taxon>
        <taxon>Pterygota</taxon>
        <taxon>Neoptera</taxon>
        <taxon>Endopterygota</taxon>
        <taxon>Hymenoptera</taxon>
        <taxon>Apocrita</taxon>
        <taxon>Aculeata</taxon>
        <taxon>Formicoidea</taxon>
        <taxon>Formicidae</taxon>
        <taxon>Myrmicinae</taxon>
        <taxon>Cardiocondyla</taxon>
    </lineage>
</organism>
<dbReference type="AlphaFoldDB" id="A0AAW2GY95"/>
<evidence type="ECO:0000313" key="2">
    <source>
        <dbReference type="EMBL" id="KAL0132234.1"/>
    </source>
</evidence>
<dbReference type="EMBL" id="JADYXP020000001">
    <property type="protein sequence ID" value="KAL0132234.1"/>
    <property type="molecule type" value="Genomic_DNA"/>
</dbReference>
<evidence type="ECO:0000313" key="3">
    <source>
        <dbReference type="Proteomes" id="UP001430953"/>
    </source>
</evidence>
<keyword evidence="3" id="KW-1185">Reference proteome</keyword>
<keyword evidence="1" id="KW-0732">Signal</keyword>
<comment type="caution">
    <text evidence="2">The sequence shown here is derived from an EMBL/GenBank/DDBJ whole genome shotgun (WGS) entry which is preliminary data.</text>
</comment>